<comment type="caution">
    <text evidence="6">The sequence shown here is derived from an EMBL/GenBank/DDBJ whole genome shotgun (WGS) entry which is preliminary data.</text>
</comment>
<comment type="catalytic activity">
    <reaction evidence="1 5">
        <text>3-dehydroquinate = 3-dehydroshikimate + H2O</text>
        <dbReference type="Rhea" id="RHEA:21096"/>
        <dbReference type="ChEBI" id="CHEBI:15377"/>
        <dbReference type="ChEBI" id="CHEBI:16630"/>
        <dbReference type="ChEBI" id="CHEBI:32364"/>
        <dbReference type="EC" id="4.2.1.10"/>
    </reaction>
</comment>
<evidence type="ECO:0000256" key="4">
    <source>
        <dbReference type="ARBA" id="ARBA00023270"/>
    </source>
</evidence>
<dbReference type="EC" id="4.2.1.10" evidence="5"/>
<dbReference type="SUPFAM" id="SSF51569">
    <property type="entry name" value="Aldolase"/>
    <property type="match status" value="1"/>
</dbReference>
<comment type="similarity">
    <text evidence="5">Belongs to the type-I 3-dehydroquinase family.</text>
</comment>
<feature type="active site" description="Proton donor/acceptor" evidence="5">
    <location>
        <position position="139"/>
    </location>
</feature>
<evidence type="ECO:0000313" key="7">
    <source>
        <dbReference type="Proteomes" id="UP000767392"/>
    </source>
</evidence>
<dbReference type="Gene3D" id="3.20.20.70">
    <property type="entry name" value="Aldolase class I"/>
    <property type="match status" value="1"/>
</dbReference>
<protein>
    <recommendedName>
        <fullName evidence="5">3-dehydroquinate dehydratase</fullName>
        <shortName evidence="5">3-dehydroquinase</shortName>
        <ecNumber evidence="5">4.2.1.10</ecNumber>
    </recommendedName>
    <alternativeName>
        <fullName evidence="5">Type I DHQase</fullName>
    </alternativeName>
    <alternativeName>
        <fullName evidence="5">Type I dehydroquinase</fullName>
        <shortName evidence="5">DHQ1</shortName>
    </alternativeName>
</protein>
<comment type="function">
    <text evidence="5">Involved in the third step of the chorismate pathway, which leads to the biosynthesis of aromatic amino acids. Catalyzes the cis-dehydration of 3-dehydroquinate (DHQ) and introduces the first double bond of the aromatic ring to yield 3-dehydroshikimate.</text>
</comment>
<feature type="binding site" evidence="5">
    <location>
        <position position="227"/>
    </location>
    <ligand>
        <name>3-dehydroquinate</name>
        <dbReference type="ChEBI" id="CHEBI:32364"/>
    </ligand>
</feature>
<proteinExistence type="inferred from homology"/>
<keyword evidence="7" id="KW-1185">Reference proteome</keyword>
<reference evidence="6 7" key="1">
    <citation type="submission" date="2018-08" db="EMBL/GenBank/DDBJ databases">
        <title>Comparative genomics of wild bee and flower associated Lactobacillus reveals potential adaptation to the bee host.</title>
        <authorList>
            <person name="Vuong H.Q."/>
            <person name="Mcfrederick Q.S."/>
        </authorList>
    </citation>
    <scope>NUCLEOTIDE SEQUENCE [LARGE SCALE GENOMIC DNA]</scope>
    <source>
        <strain evidence="6 7">HV_04</strain>
    </source>
</reference>
<dbReference type="EMBL" id="QUAM01000003">
    <property type="protein sequence ID" value="TPR14306.1"/>
    <property type="molecule type" value="Genomic_DNA"/>
</dbReference>
<dbReference type="Pfam" id="PF01487">
    <property type="entry name" value="DHquinase_I"/>
    <property type="match status" value="1"/>
</dbReference>
<comment type="caution">
    <text evidence="5">Lacks conserved residue(s) required for the propagation of feature annotation.</text>
</comment>
<dbReference type="InterPro" id="IPR001381">
    <property type="entry name" value="DHquinase_I"/>
</dbReference>
<comment type="pathway">
    <text evidence="5">Metabolic intermediate biosynthesis; chorismate biosynthesis; chorismate from D-erythrose 4-phosphate and phosphoenolpyruvate: step 3/7.</text>
</comment>
<dbReference type="Proteomes" id="UP000767392">
    <property type="component" value="Unassembled WGS sequence"/>
</dbReference>
<dbReference type="RefSeq" id="WP_105988030.1">
    <property type="nucleotide sequence ID" value="NZ_POST01000003.1"/>
</dbReference>
<dbReference type="CDD" id="cd00502">
    <property type="entry name" value="DHQase_I"/>
    <property type="match status" value="1"/>
</dbReference>
<keyword evidence="2 5" id="KW-0057">Aromatic amino acid biosynthesis</keyword>
<dbReference type="GO" id="GO:0003855">
    <property type="term" value="F:3-dehydroquinate dehydratase activity"/>
    <property type="evidence" value="ECO:0007669"/>
    <property type="project" value="UniProtKB-EC"/>
</dbReference>
<dbReference type="HAMAP" id="MF_00214">
    <property type="entry name" value="AroD"/>
    <property type="match status" value="1"/>
</dbReference>
<evidence type="ECO:0000256" key="2">
    <source>
        <dbReference type="ARBA" id="ARBA00023141"/>
    </source>
</evidence>
<comment type="subunit">
    <text evidence="5">Homodimer.</text>
</comment>
<gene>
    <name evidence="5 6" type="primary">aroD</name>
    <name evidence="6" type="ORF">DY048_05000</name>
</gene>
<dbReference type="PANTHER" id="PTHR43699">
    <property type="entry name" value="3-DEHYDROQUINATE DEHYDRATASE"/>
    <property type="match status" value="1"/>
</dbReference>
<feature type="binding site" evidence="5">
    <location>
        <begin position="43"/>
        <end position="45"/>
    </location>
    <ligand>
        <name>3-dehydroquinate</name>
        <dbReference type="ChEBI" id="CHEBI:32364"/>
    </ligand>
</feature>
<feature type="binding site" evidence="5">
    <location>
        <position position="231"/>
    </location>
    <ligand>
        <name>3-dehydroquinate</name>
        <dbReference type="ChEBI" id="CHEBI:32364"/>
    </ligand>
</feature>
<evidence type="ECO:0000256" key="5">
    <source>
        <dbReference type="HAMAP-Rule" id="MF_00214"/>
    </source>
</evidence>
<dbReference type="PROSITE" id="PS01028">
    <property type="entry name" value="DEHYDROQUINASE_I"/>
    <property type="match status" value="1"/>
</dbReference>
<accession>A0ABY2YY23</accession>
<feature type="active site" description="Schiff-base intermediate with substrate" evidence="5">
    <location>
        <position position="166"/>
    </location>
</feature>
<dbReference type="InterPro" id="IPR018508">
    <property type="entry name" value="3-dehydroquinate_DH_AS"/>
</dbReference>
<feature type="binding site" evidence="5">
    <location>
        <position position="208"/>
    </location>
    <ligand>
        <name>3-dehydroquinate</name>
        <dbReference type="ChEBI" id="CHEBI:32364"/>
    </ligand>
</feature>
<evidence type="ECO:0000256" key="3">
    <source>
        <dbReference type="ARBA" id="ARBA00023239"/>
    </source>
</evidence>
<sequence length="246" mass="27849">MNLNHLNTAKKPMIAVPITANNLDDIKQSIIAINNNQHIDLVEWRVDFFNNLHNFSMLKQANELLKKKLKLPLLITFRTVNEGGHFNNSEAEYFKLLDLMIAEMKPDLLDVELAHQNSLIKNVIQNAHQNNILVIESNHDFNRTPVKLEMCKRLVQIQNDGADIAKIAYMPKDNSDVLNLMKFTDFAKNNLSIPIVSMSMGNLGKITRLYGYQFGSCITFASLNDSSAPGQLTVDTLNNVLKLLNE</sequence>
<keyword evidence="4 5" id="KW-0704">Schiff base</keyword>
<organism evidence="6 7">
    <name type="scientific">Apilactobacillus timberlakei</name>
    <dbReference type="NCBI Taxonomy" id="2008380"/>
    <lineage>
        <taxon>Bacteria</taxon>
        <taxon>Bacillati</taxon>
        <taxon>Bacillota</taxon>
        <taxon>Bacilli</taxon>
        <taxon>Lactobacillales</taxon>
        <taxon>Lactobacillaceae</taxon>
        <taxon>Apilactobacillus</taxon>
    </lineage>
</organism>
<name>A0ABY2YY23_9LACO</name>
<dbReference type="InterPro" id="IPR050146">
    <property type="entry name" value="Type-I_3-dehydroquinase"/>
</dbReference>
<dbReference type="InterPro" id="IPR013785">
    <property type="entry name" value="Aldolase_TIM"/>
</dbReference>
<dbReference type="NCBIfam" id="TIGR01093">
    <property type="entry name" value="aroD"/>
    <property type="match status" value="1"/>
</dbReference>
<keyword evidence="5" id="KW-0028">Amino-acid biosynthesis</keyword>
<keyword evidence="3 5" id="KW-0456">Lyase</keyword>
<evidence type="ECO:0000256" key="1">
    <source>
        <dbReference type="ARBA" id="ARBA00001864"/>
    </source>
</evidence>
<feature type="binding site" evidence="5">
    <location>
        <position position="78"/>
    </location>
    <ligand>
        <name>3-dehydroquinate</name>
        <dbReference type="ChEBI" id="CHEBI:32364"/>
    </ligand>
</feature>
<dbReference type="PANTHER" id="PTHR43699:SF1">
    <property type="entry name" value="3-DEHYDROQUINATE DEHYDRATASE"/>
    <property type="match status" value="1"/>
</dbReference>
<evidence type="ECO:0000313" key="6">
    <source>
        <dbReference type="EMBL" id="TPR14306.1"/>
    </source>
</evidence>